<protein>
    <recommendedName>
        <fullName evidence="10">Peptidase S8/S53 domain-containing protein</fullName>
    </recommendedName>
</protein>
<keyword evidence="12" id="KW-1185">Reference proteome</keyword>
<dbReference type="STRING" id="602072.A0A1R3RZ38"/>
<keyword evidence="7" id="KW-0865">Zymogen</keyword>
<organism evidence="11 12">
    <name type="scientific">Aspergillus carbonarius (strain ITEM 5010)</name>
    <dbReference type="NCBI Taxonomy" id="602072"/>
    <lineage>
        <taxon>Eukaryota</taxon>
        <taxon>Fungi</taxon>
        <taxon>Dikarya</taxon>
        <taxon>Ascomycota</taxon>
        <taxon>Pezizomycotina</taxon>
        <taxon>Eurotiomycetes</taxon>
        <taxon>Eurotiomycetidae</taxon>
        <taxon>Eurotiales</taxon>
        <taxon>Aspergillaceae</taxon>
        <taxon>Aspergillus</taxon>
        <taxon>Aspergillus subgen. Circumdati</taxon>
    </lineage>
</organism>
<keyword evidence="3" id="KW-0677">Repeat</keyword>
<evidence type="ECO:0000313" key="11">
    <source>
        <dbReference type="EMBL" id="OOF99707.1"/>
    </source>
</evidence>
<evidence type="ECO:0000256" key="5">
    <source>
        <dbReference type="ARBA" id="ARBA00022825"/>
    </source>
</evidence>
<accession>A0A1R3RZ38</accession>
<dbReference type="InterPro" id="IPR000209">
    <property type="entry name" value="Peptidase_S8/S53_dom"/>
</dbReference>
<evidence type="ECO:0000313" key="12">
    <source>
        <dbReference type="Proteomes" id="UP000188318"/>
    </source>
</evidence>
<dbReference type="Proteomes" id="UP000188318">
    <property type="component" value="Unassembled WGS sequence"/>
</dbReference>
<dbReference type="InterPro" id="IPR036770">
    <property type="entry name" value="Ankyrin_rpt-contain_sf"/>
</dbReference>
<evidence type="ECO:0000259" key="10">
    <source>
        <dbReference type="Pfam" id="PF00082"/>
    </source>
</evidence>
<reference evidence="12" key="1">
    <citation type="journal article" date="2017" name="Genome Biol.">
        <title>Comparative genomics reveals high biological diversity and specific adaptations in the industrially and medically important fungal genus Aspergillus.</title>
        <authorList>
            <person name="de Vries R.P."/>
            <person name="Riley R."/>
            <person name="Wiebenga A."/>
            <person name="Aguilar-Osorio G."/>
            <person name="Amillis S."/>
            <person name="Uchima C.A."/>
            <person name="Anderluh G."/>
            <person name="Asadollahi M."/>
            <person name="Askin M."/>
            <person name="Barry K."/>
            <person name="Battaglia E."/>
            <person name="Bayram O."/>
            <person name="Benocci T."/>
            <person name="Braus-Stromeyer S.A."/>
            <person name="Caldana C."/>
            <person name="Canovas D."/>
            <person name="Cerqueira G.C."/>
            <person name="Chen F."/>
            <person name="Chen W."/>
            <person name="Choi C."/>
            <person name="Clum A."/>
            <person name="Dos Santos R.A."/>
            <person name="Damasio A.R."/>
            <person name="Diallinas G."/>
            <person name="Emri T."/>
            <person name="Fekete E."/>
            <person name="Flipphi M."/>
            <person name="Freyberg S."/>
            <person name="Gallo A."/>
            <person name="Gournas C."/>
            <person name="Habgood R."/>
            <person name="Hainaut M."/>
            <person name="Harispe M.L."/>
            <person name="Henrissat B."/>
            <person name="Hilden K.S."/>
            <person name="Hope R."/>
            <person name="Hossain A."/>
            <person name="Karabika E."/>
            <person name="Karaffa L."/>
            <person name="Karanyi Z."/>
            <person name="Krasevec N."/>
            <person name="Kuo A."/>
            <person name="Kusch H."/>
            <person name="LaButti K."/>
            <person name="Lagendijk E.L."/>
            <person name="Lapidus A."/>
            <person name="Levasseur A."/>
            <person name="Lindquist E."/>
            <person name="Lipzen A."/>
            <person name="Logrieco A.F."/>
            <person name="MacCabe A."/>
            <person name="Maekelae M.R."/>
            <person name="Malavazi I."/>
            <person name="Melin P."/>
            <person name="Meyer V."/>
            <person name="Mielnichuk N."/>
            <person name="Miskei M."/>
            <person name="Molnar A.P."/>
            <person name="Mule G."/>
            <person name="Ngan C.Y."/>
            <person name="Orejas M."/>
            <person name="Orosz E."/>
            <person name="Ouedraogo J.P."/>
            <person name="Overkamp K.M."/>
            <person name="Park H.-S."/>
            <person name="Perrone G."/>
            <person name="Piumi F."/>
            <person name="Punt P.J."/>
            <person name="Ram A.F."/>
            <person name="Ramon A."/>
            <person name="Rauscher S."/>
            <person name="Record E."/>
            <person name="Riano-Pachon D.M."/>
            <person name="Robert V."/>
            <person name="Roehrig J."/>
            <person name="Ruller R."/>
            <person name="Salamov A."/>
            <person name="Salih N.S."/>
            <person name="Samson R.A."/>
            <person name="Sandor E."/>
            <person name="Sanguinetti M."/>
            <person name="Schuetze T."/>
            <person name="Sepcic K."/>
            <person name="Shelest E."/>
            <person name="Sherlock G."/>
            <person name="Sophianopoulou V."/>
            <person name="Squina F.M."/>
            <person name="Sun H."/>
            <person name="Susca A."/>
            <person name="Todd R.B."/>
            <person name="Tsang A."/>
            <person name="Unkles S.E."/>
            <person name="van de Wiele N."/>
            <person name="van Rossen-Uffink D."/>
            <person name="Oliveira J.V."/>
            <person name="Vesth T.C."/>
            <person name="Visser J."/>
            <person name="Yu J.-H."/>
            <person name="Zhou M."/>
            <person name="Andersen M.R."/>
            <person name="Archer D.B."/>
            <person name="Baker S.E."/>
            <person name="Benoit I."/>
            <person name="Brakhage A.A."/>
            <person name="Braus G.H."/>
            <person name="Fischer R."/>
            <person name="Frisvad J.C."/>
            <person name="Goldman G.H."/>
            <person name="Houbraken J."/>
            <person name="Oakley B."/>
            <person name="Pocsi I."/>
            <person name="Scazzocchio C."/>
            <person name="Seiboth B."/>
            <person name="vanKuyk P.A."/>
            <person name="Wortman J."/>
            <person name="Dyer P.S."/>
            <person name="Grigoriev I.V."/>
        </authorList>
    </citation>
    <scope>NUCLEOTIDE SEQUENCE [LARGE SCALE GENOMIC DNA]</scope>
    <source>
        <strain evidence="12">ITEM 5010</strain>
    </source>
</reference>
<dbReference type="OMA" id="WERCTES"/>
<dbReference type="SMART" id="SM00248">
    <property type="entry name" value="ANK"/>
    <property type="match status" value="4"/>
</dbReference>
<evidence type="ECO:0000256" key="2">
    <source>
        <dbReference type="ARBA" id="ARBA00022729"/>
    </source>
</evidence>
<dbReference type="SUPFAM" id="SSF52743">
    <property type="entry name" value="Subtilisin-like"/>
    <property type="match status" value="1"/>
</dbReference>
<evidence type="ECO:0000256" key="1">
    <source>
        <dbReference type="ARBA" id="ARBA00022670"/>
    </source>
</evidence>
<feature type="active site" description="Charge relay system" evidence="9">
    <location>
        <position position="715"/>
    </location>
</feature>
<dbReference type="EMBL" id="KV907494">
    <property type="protein sequence ID" value="OOF99707.1"/>
    <property type="molecule type" value="Genomic_DNA"/>
</dbReference>
<dbReference type="SUPFAM" id="SSF48403">
    <property type="entry name" value="Ankyrin repeat"/>
    <property type="match status" value="1"/>
</dbReference>
<dbReference type="GO" id="GO:0004252">
    <property type="term" value="F:serine-type endopeptidase activity"/>
    <property type="evidence" value="ECO:0007669"/>
    <property type="project" value="UniProtKB-UniRule"/>
</dbReference>
<dbReference type="Gene3D" id="3.40.50.200">
    <property type="entry name" value="Peptidase S8/S53 domain"/>
    <property type="match status" value="1"/>
</dbReference>
<feature type="active site" description="Charge relay system" evidence="9">
    <location>
        <position position="879"/>
    </location>
</feature>
<evidence type="ECO:0000256" key="8">
    <source>
        <dbReference type="PROSITE-ProRule" id="PRU00023"/>
    </source>
</evidence>
<dbReference type="InterPro" id="IPR002110">
    <property type="entry name" value="Ankyrin_rpt"/>
</dbReference>
<keyword evidence="5 9" id="KW-0720">Serine protease</keyword>
<keyword evidence="6 8" id="KW-0040">ANK repeat</keyword>
<dbReference type="Pfam" id="PF00023">
    <property type="entry name" value="Ank"/>
    <property type="match status" value="1"/>
</dbReference>
<evidence type="ECO:0000256" key="7">
    <source>
        <dbReference type="ARBA" id="ARBA00023145"/>
    </source>
</evidence>
<feature type="repeat" description="ANK" evidence="8">
    <location>
        <begin position="198"/>
        <end position="227"/>
    </location>
</feature>
<dbReference type="OrthoDB" id="5386278at2759"/>
<keyword evidence="2" id="KW-0732">Signal</keyword>
<dbReference type="InterPro" id="IPR015500">
    <property type="entry name" value="Peptidase_S8_subtilisin-rel"/>
</dbReference>
<dbReference type="Gene3D" id="1.25.40.20">
    <property type="entry name" value="Ankyrin repeat-containing domain"/>
    <property type="match status" value="1"/>
</dbReference>
<evidence type="ECO:0000256" key="6">
    <source>
        <dbReference type="ARBA" id="ARBA00023043"/>
    </source>
</evidence>
<dbReference type="PRINTS" id="PR00723">
    <property type="entry name" value="SUBTILISIN"/>
</dbReference>
<proteinExistence type="inferred from homology"/>
<dbReference type="GO" id="GO:0006508">
    <property type="term" value="P:proteolysis"/>
    <property type="evidence" value="ECO:0007669"/>
    <property type="project" value="UniProtKB-KW"/>
</dbReference>
<dbReference type="InterPro" id="IPR036852">
    <property type="entry name" value="Peptidase_S8/S53_dom_sf"/>
</dbReference>
<dbReference type="PANTHER" id="PTHR24198:SF165">
    <property type="entry name" value="ANKYRIN REPEAT-CONTAINING PROTEIN-RELATED"/>
    <property type="match status" value="1"/>
</dbReference>
<sequence length="992" mass="110542">MIFKQPAHFVRNHTPFELLKLPDIDSDYDGDDLTNSPVQLLASDEIQAAFDEIITRICNSTLDLGSGRSRADFLTKYGHVIEQVTQTNGQNFLHVVASKMAYSTLIRYVVRKKRHLLQNKDASGRTPLYVAIKHKNNAFVDAILKEINDIDLDLLLRETCENGRNSIHAAIQYSLTKDYALKLIGRASDITLSASDHSGLTPLHLAAEYDRSSASQLDIVRALISRGDGAFDKFTITPPNLSVYKYHNFTREKAHRRANDAKTREAQLIGLRSGNIQDHDTPVIKGRRAFDELSVDQNANRVPQPREKLEQKCIDTQKHIIAPSLKPIYGQEERADMLQDQGIAMYADSIRQEIKLYYLRSTFESVSRRSIRDQIATSKFLYGANIQNVSLSFDFSQGPLTISKDSFEESYSHMIFDEVLRYVSFRPILLQKPPGPAPGSRLAKKLAQTLKQDQGPNDLVFFFDWLYEKKVRHMLKVVVHDVEDAPHTDAAIEDCLRKFEIETLTWRKNDLSPQTLFNACRGLKEVYLPWSGNLSTLKAWGEQDGLPRLENLERVHLGPERSQRIESAVELLQTRLTQAVGHINAARKHGAVNDNQIQPRKPIVVDKSEFGASTHSRCTNRAGPPSVLANIDKRKLQPNRWLDCVDQFADEIQNVKVPPTDIPALKGDIKVAVVDDGVDVHIQSLQGKVIGGESFDRAYLDGNGASPYYISGGGHGTMMADMICRVCPTAKLLVYKLEMHSNPGGGPRQISAESAALAVMAAVQQKVDIISMSWTIRETEDNHNSISALHDAIRAALDANILLFGAASDKGAVTEIEYPCYYDRRIFRIGAATADGRVYGPTGNPQHLSFLFPGHKIAPRSPYLEKGLPIDSEEKSGSSISTALASGLAALVLHCIRLGILQAEVEMRQTGRRSSTAVRLSDLQKARNYYGMRSILRGLGLNEDNQKYLEVWKRLDGPAKRLRSPNGESADMTALEIIAGLARDLVSGIADH</sequence>
<dbReference type="PROSITE" id="PS50088">
    <property type="entry name" value="ANK_REPEAT"/>
    <property type="match status" value="1"/>
</dbReference>
<evidence type="ECO:0000256" key="3">
    <source>
        <dbReference type="ARBA" id="ARBA00022737"/>
    </source>
</evidence>
<evidence type="ECO:0000256" key="4">
    <source>
        <dbReference type="ARBA" id="ARBA00022801"/>
    </source>
</evidence>
<dbReference type="AlphaFoldDB" id="A0A1R3RZ38"/>
<feature type="active site" description="Charge relay system" evidence="9">
    <location>
        <position position="675"/>
    </location>
</feature>
<gene>
    <name evidence="11" type="ORF">ASPCADRAFT_512325</name>
</gene>
<dbReference type="Pfam" id="PF00082">
    <property type="entry name" value="Peptidase_S8"/>
    <property type="match status" value="1"/>
</dbReference>
<feature type="domain" description="Peptidase S8/S53" evidence="10">
    <location>
        <begin position="668"/>
        <end position="894"/>
    </location>
</feature>
<comment type="similarity">
    <text evidence="9">Belongs to the peptidase S8 family.</text>
</comment>
<dbReference type="PROSITE" id="PS51892">
    <property type="entry name" value="SUBTILASE"/>
    <property type="match status" value="1"/>
</dbReference>
<dbReference type="CDD" id="cd07491">
    <property type="entry name" value="Peptidases_S8_7"/>
    <property type="match status" value="1"/>
</dbReference>
<keyword evidence="1 9" id="KW-0645">Protease</keyword>
<dbReference type="PROSITE" id="PS50297">
    <property type="entry name" value="ANK_REP_REGION"/>
    <property type="match status" value="1"/>
</dbReference>
<dbReference type="InterPro" id="IPR023827">
    <property type="entry name" value="Peptidase_S8_Asp-AS"/>
</dbReference>
<evidence type="ECO:0000256" key="9">
    <source>
        <dbReference type="PROSITE-ProRule" id="PRU01240"/>
    </source>
</evidence>
<keyword evidence="4 9" id="KW-0378">Hydrolase</keyword>
<dbReference type="PROSITE" id="PS00136">
    <property type="entry name" value="SUBTILASE_ASP"/>
    <property type="match status" value="1"/>
</dbReference>
<name>A0A1R3RZ38_ASPC5</name>
<dbReference type="VEuPathDB" id="FungiDB:ASPCADRAFT_512325"/>
<dbReference type="PANTHER" id="PTHR24198">
    <property type="entry name" value="ANKYRIN REPEAT AND PROTEIN KINASE DOMAIN-CONTAINING PROTEIN"/>
    <property type="match status" value="1"/>
</dbReference>